<organism evidence="1 2">
    <name type="scientific">Arenimonas metalli CF5-1</name>
    <dbReference type="NCBI Taxonomy" id="1384056"/>
    <lineage>
        <taxon>Bacteria</taxon>
        <taxon>Pseudomonadati</taxon>
        <taxon>Pseudomonadota</taxon>
        <taxon>Gammaproteobacteria</taxon>
        <taxon>Lysobacterales</taxon>
        <taxon>Lysobacteraceae</taxon>
        <taxon>Arenimonas</taxon>
    </lineage>
</organism>
<protein>
    <submittedName>
        <fullName evidence="1">Uncharacterized protein</fullName>
    </submittedName>
</protein>
<dbReference type="Proteomes" id="UP000029393">
    <property type="component" value="Unassembled WGS sequence"/>
</dbReference>
<dbReference type="STRING" id="1384056.N787_00755"/>
<proteinExistence type="predicted"/>
<keyword evidence="2" id="KW-1185">Reference proteome</keyword>
<comment type="caution">
    <text evidence="1">The sequence shown here is derived from an EMBL/GenBank/DDBJ whole genome shotgun (WGS) entry which is preliminary data.</text>
</comment>
<evidence type="ECO:0000313" key="1">
    <source>
        <dbReference type="EMBL" id="KFN46856.1"/>
    </source>
</evidence>
<dbReference type="OrthoDB" id="9829258at2"/>
<dbReference type="RefSeq" id="WP_034210952.1">
    <property type="nucleotide sequence ID" value="NZ_AVCK01000012.1"/>
</dbReference>
<sequence>MQLDVPVVRSGRVIDRLRRLGSSDCPLFICALESGLVAAVPKLSVVHIDFLASDREEQAASPAVEGKSAFATVRFDARSVLEADEADIRWRIHRAGLLALLSIADLTAPGHPACGHLRSLHASCPTGSFPVFPAPTEEQWELFHDYALYSKARKAGLLTVELSGPPGTGPEQDFQPVFDRMTAALAAAKLGRWQGDSGNDIEFRSKDLAAAQACIEAVLGKGFHGSFRFSVLPD</sequence>
<dbReference type="EMBL" id="AVCK01000012">
    <property type="protein sequence ID" value="KFN46856.1"/>
    <property type="molecule type" value="Genomic_DNA"/>
</dbReference>
<accession>A0A091B553</accession>
<dbReference type="PATRIC" id="fig|1384056.3.peg.781"/>
<dbReference type="AlphaFoldDB" id="A0A091B553"/>
<gene>
    <name evidence="1" type="ORF">N787_00755</name>
</gene>
<evidence type="ECO:0000313" key="2">
    <source>
        <dbReference type="Proteomes" id="UP000029393"/>
    </source>
</evidence>
<reference evidence="1 2" key="1">
    <citation type="submission" date="2013-09" db="EMBL/GenBank/DDBJ databases">
        <title>Genome sequencing of Arenimonas metalli.</title>
        <authorList>
            <person name="Chen F."/>
            <person name="Wang G."/>
        </authorList>
    </citation>
    <scope>NUCLEOTIDE SEQUENCE [LARGE SCALE GENOMIC DNA]</scope>
    <source>
        <strain evidence="1 2">CF5-1</strain>
    </source>
</reference>
<name>A0A091B553_9GAMM</name>